<dbReference type="Pfam" id="PF00069">
    <property type="entry name" value="Pkinase"/>
    <property type="match status" value="1"/>
</dbReference>
<dbReference type="STRING" id="1314781.A0A166N5E3"/>
<evidence type="ECO:0000256" key="3">
    <source>
        <dbReference type="ARBA" id="ARBA00022679"/>
    </source>
</evidence>
<evidence type="ECO:0000259" key="7">
    <source>
        <dbReference type="PROSITE" id="PS50011"/>
    </source>
</evidence>
<keyword evidence="9" id="KW-1185">Reference proteome</keyword>
<name>A0A166N5E3_EXIGL</name>
<dbReference type="OrthoDB" id="26722at2759"/>
<evidence type="ECO:0000256" key="5">
    <source>
        <dbReference type="ARBA" id="ARBA00022777"/>
    </source>
</evidence>
<dbReference type="InterPro" id="IPR020635">
    <property type="entry name" value="Tyr_kinase_cat_dom"/>
</dbReference>
<reference evidence="8 9" key="1">
    <citation type="journal article" date="2016" name="Mol. Biol. Evol.">
        <title>Comparative Genomics of Early-Diverging Mushroom-Forming Fungi Provides Insights into the Origins of Lignocellulose Decay Capabilities.</title>
        <authorList>
            <person name="Nagy L.G."/>
            <person name="Riley R."/>
            <person name="Tritt A."/>
            <person name="Adam C."/>
            <person name="Daum C."/>
            <person name="Floudas D."/>
            <person name="Sun H."/>
            <person name="Yadav J.S."/>
            <person name="Pangilinan J."/>
            <person name="Larsson K.H."/>
            <person name="Matsuura K."/>
            <person name="Barry K."/>
            <person name="Labutti K."/>
            <person name="Kuo R."/>
            <person name="Ohm R.A."/>
            <person name="Bhattacharya S.S."/>
            <person name="Shirouzu T."/>
            <person name="Yoshinaga Y."/>
            <person name="Martin F.M."/>
            <person name="Grigoriev I.V."/>
            <person name="Hibbett D.S."/>
        </authorList>
    </citation>
    <scope>NUCLEOTIDE SEQUENCE [LARGE SCALE GENOMIC DNA]</scope>
    <source>
        <strain evidence="8 9">HHB12029</strain>
    </source>
</reference>
<dbReference type="Gene3D" id="1.10.510.10">
    <property type="entry name" value="Transferase(Phosphotransferase) domain 1"/>
    <property type="match status" value="1"/>
</dbReference>
<sequence length="121" mass="13313">HGDIKGGNVLVSDDGVARLCDFGLSRLLENSQSTRQTGAKGTLRWMAPELVLEDDARHTYSSDIWACGCLCIEARRKLPARPSNMSDVIWAGVEACCSFDPERRPQALHLVAHISGEFVMQ</sequence>
<accession>A0A166N5E3</accession>
<organism evidence="8 9">
    <name type="scientific">Exidia glandulosa HHB12029</name>
    <dbReference type="NCBI Taxonomy" id="1314781"/>
    <lineage>
        <taxon>Eukaryota</taxon>
        <taxon>Fungi</taxon>
        <taxon>Dikarya</taxon>
        <taxon>Basidiomycota</taxon>
        <taxon>Agaricomycotina</taxon>
        <taxon>Agaricomycetes</taxon>
        <taxon>Auriculariales</taxon>
        <taxon>Exidiaceae</taxon>
        <taxon>Exidia</taxon>
    </lineage>
</organism>
<dbReference type="GO" id="GO:0004674">
    <property type="term" value="F:protein serine/threonine kinase activity"/>
    <property type="evidence" value="ECO:0007669"/>
    <property type="project" value="UniProtKB-KW"/>
</dbReference>
<dbReference type="PANTHER" id="PTHR11584:SF369">
    <property type="entry name" value="MITOGEN-ACTIVATED PROTEIN KINASE KINASE KINASE 19-RELATED"/>
    <property type="match status" value="1"/>
</dbReference>
<dbReference type="AlphaFoldDB" id="A0A166N5E3"/>
<feature type="domain" description="Protein kinase" evidence="7">
    <location>
        <begin position="1"/>
        <end position="121"/>
    </location>
</feature>
<keyword evidence="4" id="KW-0547">Nucleotide-binding</keyword>
<gene>
    <name evidence="8" type="ORF">EXIGLDRAFT_596994</name>
</gene>
<evidence type="ECO:0000256" key="6">
    <source>
        <dbReference type="ARBA" id="ARBA00022840"/>
    </source>
</evidence>
<evidence type="ECO:0000256" key="2">
    <source>
        <dbReference type="ARBA" id="ARBA00022527"/>
    </source>
</evidence>
<dbReference type="PROSITE" id="PS50011">
    <property type="entry name" value="PROTEIN_KINASE_DOM"/>
    <property type="match status" value="1"/>
</dbReference>
<dbReference type="GO" id="GO:0005524">
    <property type="term" value="F:ATP binding"/>
    <property type="evidence" value="ECO:0007669"/>
    <property type="project" value="UniProtKB-KW"/>
</dbReference>
<evidence type="ECO:0000256" key="1">
    <source>
        <dbReference type="ARBA" id="ARBA00006529"/>
    </source>
</evidence>
<evidence type="ECO:0000313" key="8">
    <source>
        <dbReference type="EMBL" id="KZV78773.1"/>
    </source>
</evidence>
<dbReference type="InterPro" id="IPR011009">
    <property type="entry name" value="Kinase-like_dom_sf"/>
</dbReference>
<evidence type="ECO:0000256" key="4">
    <source>
        <dbReference type="ARBA" id="ARBA00022741"/>
    </source>
</evidence>
<dbReference type="InParanoid" id="A0A166N5E3"/>
<keyword evidence="2" id="KW-0723">Serine/threonine-protein kinase</keyword>
<evidence type="ECO:0000313" key="9">
    <source>
        <dbReference type="Proteomes" id="UP000077266"/>
    </source>
</evidence>
<feature type="non-terminal residue" evidence="8">
    <location>
        <position position="1"/>
    </location>
</feature>
<dbReference type="GO" id="GO:0004713">
    <property type="term" value="F:protein tyrosine kinase activity"/>
    <property type="evidence" value="ECO:0007669"/>
    <property type="project" value="InterPro"/>
</dbReference>
<keyword evidence="3" id="KW-0808">Transferase</keyword>
<keyword evidence="5 8" id="KW-0418">Kinase</keyword>
<dbReference type="SUPFAM" id="SSF56112">
    <property type="entry name" value="Protein kinase-like (PK-like)"/>
    <property type="match status" value="1"/>
</dbReference>
<dbReference type="PANTHER" id="PTHR11584">
    <property type="entry name" value="SERINE/THREONINE PROTEIN KINASE"/>
    <property type="match status" value="1"/>
</dbReference>
<dbReference type="InterPro" id="IPR000719">
    <property type="entry name" value="Prot_kinase_dom"/>
</dbReference>
<dbReference type="EMBL" id="KV426767">
    <property type="protein sequence ID" value="KZV78773.1"/>
    <property type="molecule type" value="Genomic_DNA"/>
</dbReference>
<proteinExistence type="inferred from homology"/>
<protein>
    <submittedName>
        <fullName evidence="8">Kinase-like protein</fullName>
    </submittedName>
</protein>
<keyword evidence="6" id="KW-0067">ATP-binding</keyword>
<comment type="similarity">
    <text evidence="1">Belongs to the protein kinase superfamily. STE Ser/Thr protein kinase family. MAP kinase kinase kinase subfamily.</text>
</comment>
<dbReference type="SMART" id="SM00219">
    <property type="entry name" value="TyrKc"/>
    <property type="match status" value="1"/>
</dbReference>
<dbReference type="Proteomes" id="UP000077266">
    <property type="component" value="Unassembled WGS sequence"/>
</dbReference>
<feature type="non-terminal residue" evidence="8">
    <location>
        <position position="121"/>
    </location>
</feature>